<reference evidence="1" key="1">
    <citation type="submission" date="2021-05" db="EMBL/GenBank/DDBJ databases">
        <authorList>
            <person name="Pan Q."/>
            <person name="Jouanno E."/>
            <person name="Zahm M."/>
            <person name="Klopp C."/>
            <person name="Cabau C."/>
            <person name="Louis A."/>
            <person name="Berthelot C."/>
            <person name="Parey E."/>
            <person name="Roest Crollius H."/>
            <person name="Montfort J."/>
            <person name="Robinson-Rechavi M."/>
            <person name="Bouchez O."/>
            <person name="Lampietro C."/>
            <person name="Lopez Roques C."/>
            <person name="Donnadieu C."/>
            <person name="Postlethwait J."/>
            <person name="Bobe J."/>
            <person name="Dillon D."/>
            <person name="Chandos A."/>
            <person name="von Hippel F."/>
            <person name="Guiguen Y."/>
        </authorList>
    </citation>
    <scope>NUCLEOTIDE SEQUENCE</scope>
    <source>
        <strain evidence="1">YG-Jan2019</strain>
    </source>
</reference>
<dbReference type="EMBL" id="CM055752">
    <property type="protein sequence ID" value="KAJ7992286.1"/>
    <property type="molecule type" value="Genomic_DNA"/>
</dbReference>
<keyword evidence="2" id="KW-1185">Reference proteome</keyword>
<protein>
    <submittedName>
        <fullName evidence="1">Uncharacterized protein</fullName>
    </submittedName>
</protein>
<name>A0ACC2FLM7_DALPE</name>
<comment type="caution">
    <text evidence="1">The sequence shown here is derived from an EMBL/GenBank/DDBJ whole genome shotgun (WGS) entry which is preliminary data.</text>
</comment>
<gene>
    <name evidence="1" type="ORF">DPEC_G00276940</name>
</gene>
<organism evidence="1 2">
    <name type="scientific">Dallia pectoralis</name>
    <name type="common">Alaska blackfish</name>
    <dbReference type="NCBI Taxonomy" id="75939"/>
    <lineage>
        <taxon>Eukaryota</taxon>
        <taxon>Metazoa</taxon>
        <taxon>Chordata</taxon>
        <taxon>Craniata</taxon>
        <taxon>Vertebrata</taxon>
        <taxon>Euteleostomi</taxon>
        <taxon>Actinopterygii</taxon>
        <taxon>Neopterygii</taxon>
        <taxon>Teleostei</taxon>
        <taxon>Protacanthopterygii</taxon>
        <taxon>Esociformes</taxon>
        <taxon>Umbridae</taxon>
        <taxon>Dallia</taxon>
    </lineage>
</organism>
<accession>A0ACC2FLM7</accession>
<proteinExistence type="predicted"/>
<evidence type="ECO:0000313" key="1">
    <source>
        <dbReference type="EMBL" id="KAJ7992286.1"/>
    </source>
</evidence>
<sequence>MSRNPLTIAVTHKLSEKENVLFAKKSSELKSKTIESMLAFVLMCEGFQKSYIEDFVKNLLKDIDHSSLTTRLIRFVALLNSHVENSYISVSHCEASLGLGIQMERFQYFTFVDSLSEQARLVFIQLRESTTNISSIKIHPLVASEILEQLSAIHPQSSIAKDLLCDKVLMDHRFGRDDFLKFVRNLLTRRNRTNAGDSKDRLFSPLINHICEEKPDGFQKATELLEAAYTCLGDDAYIAQLLARLFYTNNRFTEAQRWAEVAKMHLPYDSFILDTEGQVYKRWFYAQHDDLGTAENLPEDICEAIATALKGIDAFRASQKCLTPGIVSLNNSCYFGEIDVGCRLLHVISSVNTFSKKDGKPELMRLLLLVPYLVLPSWHPLENFRI</sequence>
<evidence type="ECO:0000313" key="2">
    <source>
        <dbReference type="Proteomes" id="UP001157502"/>
    </source>
</evidence>
<dbReference type="Proteomes" id="UP001157502">
    <property type="component" value="Chromosome 25"/>
</dbReference>